<proteinExistence type="predicted"/>
<comment type="caution">
    <text evidence="1">The sequence shown here is derived from an EMBL/GenBank/DDBJ whole genome shotgun (WGS) entry which is preliminary data.</text>
</comment>
<evidence type="ECO:0000313" key="2">
    <source>
        <dbReference type="Proteomes" id="UP000188605"/>
    </source>
</evidence>
<organism evidence="1 2">
    <name type="scientific">Candidatus Epulonipiscium fishelsonii</name>
    <dbReference type="NCBI Taxonomy" id="77094"/>
    <lineage>
        <taxon>Bacteria</taxon>
        <taxon>Bacillati</taxon>
        <taxon>Bacillota</taxon>
        <taxon>Clostridia</taxon>
        <taxon>Lachnospirales</taxon>
        <taxon>Lachnospiraceae</taxon>
        <taxon>Candidatus Epulonipiscium</taxon>
    </lineage>
</organism>
<gene>
    <name evidence="1" type="ORF">AN396_13850</name>
</gene>
<reference evidence="1" key="1">
    <citation type="submission" date="2016-08" db="EMBL/GenBank/DDBJ databases">
        <authorList>
            <person name="Ngugi D.K."/>
            <person name="Miyake S."/>
            <person name="Stingl U."/>
        </authorList>
    </citation>
    <scope>NUCLEOTIDE SEQUENCE</scope>
    <source>
        <strain evidence="1">SCG-B11WGA-EpuloA1</strain>
    </source>
</reference>
<dbReference type="Proteomes" id="UP000188605">
    <property type="component" value="Unassembled WGS sequence"/>
</dbReference>
<dbReference type="EMBL" id="LJDB01000010">
    <property type="protein sequence ID" value="ONI42543.1"/>
    <property type="molecule type" value="Genomic_DNA"/>
</dbReference>
<evidence type="ECO:0000313" key="1">
    <source>
        <dbReference type="EMBL" id="ONI42543.1"/>
    </source>
</evidence>
<keyword evidence="2" id="KW-1185">Reference proteome</keyword>
<protein>
    <submittedName>
        <fullName evidence="1">Uncharacterized protein</fullName>
    </submittedName>
</protein>
<sequence length="94" mass="10277">MQLLKKSKKIKPDPDFVLTVPPAPTAFTGLDVLTHAIEAYVSIMASDFTDGEITLHKVKALGIPASTPKEGVVSLAEATRQLKSKSSFNHRRWC</sequence>
<name>A0ACC8XG35_9FIRM</name>
<accession>A0ACC8XG35</accession>